<feature type="region of interest" description="Disordered" evidence="1">
    <location>
        <begin position="25"/>
        <end position="55"/>
    </location>
</feature>
<name>A0A553MMY7_9TELE</name>
<dbReference type="Proteomes" id="UP000316079">
    <property type="component" value="Unassembled WGS sequence"/>
</dbReference>
<sequence>EAFQEHLDGGCPSKFKYRTPKCKTLMDSQSSEGSSEPWSSGTHSPAPSQSPKMSFQYCKRPKKGMATAKQRLSKILKLGRHKAFFV</sequence>
<gene>
    <name evidence="2" type="ORF">DNTS_033407</name>
</gene>
<accession>A0A553MMY7</accession>
<feature type="non-terminal residue" evidence="2">
    <location>
        <position position="1"/>
    </location>
</feature>
<dbReference type="OrthoDB" id="5876800at2759"/>
<evidence type="ECO:0000313" key="3">
    <source>
        <dbReference type="Proteomes" id="UP000316079"/>
    </source>
</evidence>
<dbReference type="STRING" id="623744.A0A553MMY7"/>
<reference evidence="2 3" key="1">
    <citation type="journal article" date="2019" name="Sci. Data">
        <title>Hybrid genome assembly and annotation of Danionella translucida.</title>
        <authorList>
            <person name="Kadobianskyi M."/>
            <person name="Schulze L."/>
            <person name="Schuelke M."/>
            <person name="Judkewitz B."/>
        </authorList>
    </citation>
    <scope>NUCLEOTIDE SEQUENCE [LARGE SCALE GENOMIC DNA]</scope>
    <source>
        <strain evidence="2 3">Bolton</strain>
    </source>
</reference>
<dbReference type="EMBL" id="SRMA01027343">
    <property type="protein sequence ID" value="TRY54543.1"/>
    <property type="molecule type" value="Genomic_DNA"/>
</dbReference>
<feature type="compositionally biased region" description="Polar residues" evidence="1">
    <location>
        <begin position="42"/>
        <end position="53"/>
    </location>
</feature>
<proteinExistence type="predicted"/>
<organism evidence="2 3">
    <name type="scientific">Danionella cerebrum</name>
    <dbReference type="NCBI Taxonomy" id="2873325"/>
    <lineage>
        <taxon>Eukaryota</taxon>
        <taxon>Metazoa</taxon>
        <taxon>Chordata</taxon>
        <taxon>Craniata</taxon>
        <taxon>Vertebrata</taxon>
        <taxon>Euteleostomi</taxon>
        <taxon>Actinopterygii</taxon>
        <taxon>Neopterygii</taxon>
        <taxon>Teleostei</taxon>
        <taxon>Ostariophysi</taxon>
        <taxon>Cypriniformes</taxon>
        <taxon>Danionidae</taxon>
        <taxon>Danioninae</taxon>
        <taxon>Danionella</taxon>
    </lineage>
</organism>
<dbReference type="AlphaFoldDB" id="A0A553MMY7"/>
<feature type="compositionally biased region" description="Low complexity" evidence="1">
    <location>
        <begin position="28"/>
        <end position="41"/>
    </location>
</feature>
<keyword evidence="3" id="KW-1185">Reference proteome</keyword>
<evidence type="ECO:0000313" key="2">
    <source>
        <dbReference type="EMBL" id="TRY54543.1"/>
    </source>
</evidence>
<comment type="caution">
    <text evidence="2">The sequence shown here is derived from an EMBL/GenBank/DDBJ whole genome shotgun (WGS) entry which is preliminary data.</text>
</comment>
<protein>
    <submittedName>
        <fullName evidence="2">Uncharacterized protein</fullName>
    </submittedName>
</protein>
<evidence type="ECO:0000256" key="1">
    <source>
        <dbReference type="SAM" id="MobiDB-lite"/>
    </source>
</evidence>